<dbReference type="PANTHER" id="PTHR23088">
    <property type="entry name" value="NITRILASE-RELATED"/>
    <property type="match status" value="1"/>
</dbReference>
<dbReference type="CDD" id="cd07572">
    <property type="entry name" value="nit"/>
    <property type="match status" value="1"/>
</dbReference>
<dbReference type="STRING" id="7260.B4N9C0"/>
<evidence type="ECO:0000256" key="1">
    <source>
        <dbReference type="ARBA" id="ARBA00022801"/>
    </source>
</evidence>
<dbReference type="GO" id="GO:0006528">
    <property type="term" value="P:asparagine metabolic process"/>
    <property type="evidence" value="ECO:0007669"/>
    <property type="project" value="TreeGrafter"/>
</dbReference>
<evidence type="ECO:0000313" key="7">
    <source>
        <dbReference type="EMBL" id="EDW80553.1"/>
    </source>
</evidence>
<dbReference type="PROSITE" id="PS50263">
    <property type="entry name" value="CN_HYDROLASE"/>
    <property type="match status" value="1"/>
</dbReference>
<dbReference type="PhylomeDB" id="B4N9C0"/>
<comment type="catalytic activity">
    <reaction evidence="2">
        <text>2-oxoglutaramate + H2O = 2-oxoglutarate + NH4(+)</text>
        <dbReference type="Rhea" id="RHEA:32963"/>
        <dbReference type="ChEBI" id="CHEBI:15377"/>
        <dbReference type="ChEBI" id="CHEBI:16769"/>
        <dbReference type="ChEBI" id="CHEBI:16810"/>
        <dbReference type="ChEBI" id="CHEBI:28938"/>
        <dbReference type="EC" id="3.5.1.3"/>
    </reaction>
    <physiologicalReaction direction="left-to-right" evidence="2">
        <dbReference type="Rhea" id="RHEA:32964"/>
    </physiologicalReaction>
</comment>
<dbReference type="PANTHER" id="PTHR23088:SF30">
    <property type="entry name" value="OMEGA-AMIDASE NIT2"/>
    <property type="match status" value="1"/>
</dbReference>
<dbReference type="GO" id="GO:0006107">
    <property type="term" value="P:oxaloacetate metabolic process"/>
    <property type="evidence" value="ECO:0007669"/>
    <property type="project" value="TreeGrafter"/>
</dbReference>
<evidence type="ECO:0000256" key="2">
    <source>
        <dbReference type="ARBA" id="ARBA00036637"/>
    </source>
</evidence>
<accession>B4N9C0</accession>
<protein>
    <recommendedName>
        <fullName evidence="3">omega-amidase</fullName>
        <ecNumber evidence="3">3.5.1.3</ecNumber>
    </recommendedName>
    <alternativeName>
        <fullName evidence="4">Nitrilase homolog 2</fullName>
    </alternativeName>
</protein>
<dbReference type="SUPFAM" id="SSF56317">
    <property type="entry name" value="Carbon-nitrogen hydrolase"/>
    <property type="match status" value="1"/>
</dbReference>
<dbReference type="InterPro" id="IPR045254">
    <property type="entry name" value="Nit1/2_C-N_Hydrolase"/>
</dbReference>
<organism evidence="7 8">
    <name type="scientific">Drosophila willistoni</name>
    <name type="common">Fruit fly</name>
    <dbReference type="NCBI Taxonomy" id="7260"/>
    <lineage>
        <taxon>Eukaryota</taxon>
        <taxon>Metazoa</taxon>
        <taxon>Ecdysozoa</taxon>
        <taxon>Arthropoda</taxon>
        <taxon>Hexapoda</taxon>
        <taxon>Insecta</taxon>
        <taxon>Pterygota</taxon>
        <taxon>Neoptera</taxon>
        <taxon>Endopterygota</taxon>
        <taxon>Diptera</taxon>
        <taxon>Brachycera</taxon>
        <taxon>Muscomorpha</taxon>
        <taxon>Ephydroidea</taxon>
        <taxon>Drosophilidae</taxon>
        <taxon>Drosophila</taxon>
        <taxon>Sophophora</taxon>
    </lineage>
</organism>
<dbReference type="HOGENOM" id="CLU_030130_1_0_1"/>
<name>B4N9C0_DROWI</name>
<evidence type="ECO:0000256" key="3">
    <source>
        <dbReference type="ARBA" id="ARBA00039118"/>
    </source>
</evidence>
<dbReference type="EMBL" id="CH964232">
    <property type="protein sequence ID" value="EDW80553.1"/>
    <property type="molecule type" value="Genomic_DNA"/>
</dbReference>
<dbReference type="OrthoDB" id="10250282at2759"/>
<feature type="domain" description="CN hydrolase" evidence="6">
    <location>
        <begin position="5"/>
        <end position="256"/>
    </location>
</feature>
<dbReference type="InterPro" id="IPR003010">
    <property type="entry name" value="C-N_Hydrolase"/>
</dbReference>
<dbReference type="Proteomes" id="UP000007798">
    <property type="component" value="Unassembled WGS sequence"/>
</dbReference>
<evidence type="ECO:0000256" key="4">
    <source>
        <dbReference type="ARBA" id="ARBA00041576"/>
    </source>
</evidence>
<keyword evidence="8" id="KW-1185">Reference proteome</keyword>
<dbReference type="InterPro" id="IPR036526">
    <property type="entry name" value="C-N_Hydrolase_sf"/>
</dbReference>
<dbReference type="Pfam" id="PF00795">
    <property type="entry name" value="CN_hydrolase"/>
    <property type="match status" value="1"/>
</dbReference>
<dbReference type="InParanoid" id="B4N9C0"/>
<dbReference type="GO" id="GO:0005739">
    <property type="term" value="C:mitochondrion"/>
    <property type="evidence" value="ECO:0007669"/>
    <property type="project" value="TreeGrafter"/>
</dbReference>
<dbReference type="eggNOG" id="KOG0806">
    <property type="taxonomic scope" value="Eukaryota"/>
</dbReference>
<dbReference type="KEGG" id="dwi:6647567"/>
<gene>
    <name evidence="7" type="primary">Dwil\GK11504</name>
    <name evidence="7" type="ORF">Dwil_GK11504</name>
</gene>
<dbReference type="Gene3D" id="3.60.110.10">
    <property type="entry name" value="Carbon-nitrogen hydrolase"/>
    <property type="match status" value="1"/>
</dbReference>
<reference evidence="7 8" key="1">
    <citation type="journal article" date="2007" name="Nature">
        <title>Evolution of genes and genomes on the Drosophila phylogeny.</title>
        <authorList>
            <consortium name="Drosophila 12 Genomes Consortium"/>
            <person name="Clark A.G."/>
            <person name="Eisen M.B."/>
            <person name="Smith D.R."/>
            <person name="Bergman C.M."/>
            <person name="Oliver B."/>
            <person name="Markow T.A."/>
            <person name="Kaufman T.C."/>
            <person name="Kellis M."/>
            <person name="Gelbart W."/>
            <person name="Iyer V.N."/>
            <person name="Pollard D.A."/>
            <person name="Sackton T.B."/>
            <person name="Larracuente A.M."/>
            <person name="Singh N.D."/>
            <person name="Abad J.P."/>
            <person name="Abt D.N."/>
            <person name="Adryan B."/>
            <person name="Aguade M."/>
            <person name="Akashi H."/>
            <person name="Anderson W.W."/>
            <person name="Aquadro C.F."/>
            <person name="Ardell D.H."/>
            <person name="Arguello R."/>
            <person name="Artieri C.G."/>
            <person name="Barbash D.A."/>
            <person name="Barker D."/>
            <person name="Barsanti P."/>
            <person name="Batterham P."/>
            <person name="Batzoglou S."/>
            <person name="Begun D."/>
            <person name="Bhutkar A."/>
            <person name="Blanco E."/>
            <person name="Bosak S.A."/>
            <person name="Bradley R.K."/>
            <person name="Brand A.D."/>
            <person name="Brent M.R."/>
            <person name="Brooks A.N."/>
            <person name="Brown R.H."/>
            <person name="Butlin R.K."/>
            <person name="Caggese C."/>
            <person name="Calvi B.R."/>
            <person name="Bernardo de Carvalho A."/>
            <person name="Caspi A."/>
            <person name="Castrezana S."/>
            <person name="Celniker S.E."/>
            <person name="Chang J.L."/>
            <person name="Chapple C."/>
            <person name="Chatterji S."/>
            <person name="Chinwalla A."/>
            <person name="Civetta A."/>
            <person name="Clifton S.W."/>
            <person name="Comeron J.M."/>
            <person name="Costello J.C."/>
            <person name="Coyne J.A."/>
            <person name="Daub J."/>
            <person name="David R.G."/>
            <person name="Delcher A.L."/>
            <person name="Delehaunty K."/>
            <person name="Do C.B."/>
            <person name="Ebling H."/>
            <person name="Edwards K."/>
            <person name="Eickbush T."/>
            <person name="Evans J.D."/>
            <person name="Filipski A."/>
            <person name="Findeiss S."/>
            <person name="Freyhult E."/>
            <person name="Fulton L."/>
            <person name="Fulton R."/>
            <person name="Garcia A.C."/>
            <person name="Gardiner A."/>
            <person name="Garfield D.A."/>
            <person name="Garvin B.E."/>
            <person name="Gibson G."/>
            <person name="Gilbert D."/>
            <person name="Gnerre S."/>
            <person name="Godfrey J."/>
            <person name="Good R."/>
            <person name="Gotea V."/>
            <person name="Gravely B."/>
            <person name="Greenberg A.J."/>
            <person name="Griffiths-Jones S."/>
            <person name="Gross S."/>
            <person name="Guigo R."/>
            <person name="Gustafson E.A."/>
            <person name="Haerty W."/>
            <person name="Hahn M.W."/>
            <person name="Halligan D.L."/>
            <person name="Halpern A.L."/>
            <person name="Halter G.M."/>
            <person name="Han M.V."/>
            <person name="Heger A."/>
            <person name="Hillier L."/>
            <person name="Hinrichs A.S."/>
            <person name="Holmes I."/>
            <person name="Hoskins R.A."/>
            <person name="Hubisz M.J."/>
            <person name="Hultmark D."/>
            <person name="Huntley M.A."/>
            <person name="Jaffe D.B."/>
            <person name="Jagadeeshan S."/>
            <person name="Jeck W.R."/>
            <person name="Johnson J."/>
            <person name="Jones C.D."/>
            <person name="Jordan W.C."/>
            <person name="Karpen G.H."/>
            <person name="Kataoka E."/>
            <person name="Keightley P.D."/>
            <person name="Kheradpour P."/>
            <person name="Kirkness E.F."/>
            <person name="Koerich L.B."/>
            <person name="Kristiansen K."/>
            <person name="Kudrna D."/>
            <person name="Kulathinal R.J."/>
            <person name="Kumar S."/>
            <person name="Kwok R."/>
            <person name="Lander E."/>
            <person name="Langley C.H."/>
            <person name="Lapoint R."/>
            <person name="Lazzaro B.P."/>
            <person name="Lee S.J."/>
            <person name="Levesque L."/>
            <person name="Li R."/>
            <person name="Lin C.F."/>
            <person name="Lin M.F."/>
            <person name="Lindblad-Toh K."/>
            <person name="Llopart A."/>
            <person name="Long M."/>
            <person name="Low L."/>
            <person name="Lozovsky E."/>
            <person name="Lu J."/>
            <person name="Luo M."/>
            <person name="Machado C.A."/>
            <person name="Makalowski W."/>
            <person name="Marzo M."/>
            <person name="Matsuda M."/>
            <person name="Matzkin L."/>
            <person name="McAllister B."/>
            <person name="McBride C.S."/>
            <person name="McKernan B."/>
            <person name="McKernan K."/>
            <person name="Mendez-Lago M."/>
            <person name="Minx P."/>
            <person name="Mollenhauer M.U."/>
            <person name="Montooth K."/>
            <person name="Mount S.M."/>
            <person name="Mu X."/>
            <person name="Myers E."/>
            <person name="Negre B."/>
            <person name="Newfeld S."/>
            <person name="Nielsen R."/>
            <person name="Noor M.A."/>
            <person name="O'Grady P."/>
            <person name="Pachter L."/>
            <person name="Papaceit M."/>
            <person name="Parisi M.J."/>
            <person name="Parisi M."/>
            <person name="Parts L."/>
            <person name="Pedersen J.S."/>
            <person name="Pesole G."/>
            <person name="Phillippy A.M."/>
            <person name="Ponting C.P."/>
            <person name="Pop M."/>
            <person name="Porcelli D."/>
            <person name="Powell J.R."/>
            <person name="Prohaska S."/>
            <person name="Pruitt K."/>
            <person name="Puig M."/>
            <person name="Quesneville H."/>
            <person name="Ram K.R."/>
            <person name="Rand D."/>
            <person name="Rasmussen M.D."/>
            <person name="Reed L.K."/>
            <person name="Reenan R."/>
            <person name="Reily A."/>
            <person name="Remington K.A."/>
            <person name="Rieger T.T."/>
            <person name="Ritchie M.G."/>
            <person name="Robin C."/>
            <person name="Rogers Y.H."/>
            <person name="Rohde C."/>
            <person name="Rozas J."/>
            <person name="Rubenfield M.J."/>
            <person name="Ruiz A."/>
            <person name="Russo S."/>
            <person name="Salzberg S.L."/>
            <person name="Sanchez-Gracia A."/>
            <person name="Saranga D.J."/>
            <person name="Sato H."/>
            <person name="Schaeffer S.W."/>
            <person name="Schatz M.C."/>
            <person name="Schlenke T."/>
            <person name="Schwartz R."/>
            <person name="Segarra C."/>
            <person name="Singh R.S."/>
            <person name="Sirot L."/>
            <person name="Sirota M."/>
            <person name="Sisneros N.B."/>
            <person name="Smith C.D."/>
            <person name="Smith T.F."/>
            <person name="Spieth J."/>
            <person name="Stage D.E."/>
            <person name="Stark A."/>
            <person name="Stephan W."/>
            <person name="Strausberg R.L."/>
            <person name="Strempel S."/>
            <person name="Sturgill D."/>
            <person name="Sutton G."/>
            <person name="Sutton G.G."/>
            <person name="Tao W."/>
            <person name="Teichmann S."/>
            <person name="Tobari Y.N."/>
            <person name="Tomimura Y."/>
            <person name="Tsolas J.M."/>
            <person name="Valente V.L."/>
            <person name="Venter E."/>
            <person name="Venter J.C."/>
            <person name="Vicario S."/>
            <person name="Vieira F.G."/>
            <person name="Vilella A.J."/>
            <person name="Villasante A."/>
            <person name="Walenz B."/>
            <person name="Wang J."/>
            <person name="Wasserman M."/>
            <person name="Watts T."/>
            <person name="Wilson D."/>
            <person name="Wilson R.K."/>
            <person name="Wing R.A."/>
            <person name="Wolfner M.F."/>
            <person name="Wong A."/>
            <person name="Wong G.K."/>
            <person name="Wu C.I."/>
            <person name="Wu G."/>
            <person name="Yamamoto D."/>
            <person name="Yang H.P."/>
            <person name="Yang S.P."/>
            <person name="Yorke J.A."/>
            <person name="Yoshida K."/>
            <person name="Zdobnov E."/>
            <person name="Zhang P."/>
            <person name="Zhang Y."/>
            <person name="Zimin A.V."/>
            <person name="Baldwin J."/>
            <person name="Abdouelleil A."/>
            <person name="Abdulkadir J."/>
            <person name="Abebe A."/>
            <person name="Abera B."/>
            <person name="Abreu J."/>
            <person name="Acer S.C."/>
            <person name="Aftuck L."/>
            <person name="Alexander A."/>
            <person name="An P."/>
            <person name="Anderson E."/>
            <person name="Anderson S."/>
            <person name="Arachi H."/>
            <person name="Azer M."/>
            <person name="Bachantsang P."/>
            <person name="Barry A."/>
            <person name="Bayul T."/>
            <person name="Berlin A."/>
            <person name="Bessette D."/>
            <person name="Bloom T."/>
            <person name="Blye J."/>
            <person name="Boguslavskiy L."/>
            <person name="Bonnet C."/>
            <person name="Boukhgalter B."/>
            <person name="Bourzgui I."/>
            <person name="Brown A."/>
            <person name="Cahill P."/>
            <person name="Channer S."/>
            <person name="Cheshatsang Y."/>
            <person name="Chuda L."/>
            <person name="Citroen M."/>
            <person name="Collymore A."/>
            <person name="Cooke P."/>
            <person name="Costello M."/>
            <person name="D'Aco K."/>
            <person name="Daza R."/>
            <person name="De Haan G."/>
            <person name="DeGray S."/>
            <person name="DeMaso C."/>
            <person name="Dhargay N."/>
            <person name="Dooley K."/>
            <person name="Dooley E."/>
            <person name="Doricent M."/>
            <person name="Dorje P."/>
            <person name="Dorjee K."/>
            <person name="Dupes A."/>
            <person name="Elong R."/>
            <person name="Falk J."/>
            <person name="Farina A."/>
            <person name="Faro S."/>
            <person name="Ferguson D."/>
            <person name="Fisher S."/>
            <person name="Foley C.D."/>
            <person name="Franke A."/>
            <person name="Friedrich D."/>
            <person name="Gadbois L."/>
            <person name="Gearin G."/>
            <person name="Gearin C.R."/>
            <person name="Giannoukos G."/>
            <person name="Goode T."/>
            <person name="Graham J."/>
            <person name="Grandbois E."/>
            <person name="Grewal S."/>
            <person name="Gyaltsen K."/>
            <person name="Hafez N."/>
            <person name="Hagos B."/>
            <person name="Hall J."/>
            <person name="Henson C."/>
            <person name="Hollinger A."/>
            <person name="Honan T."/>
            <person name="Huard M.D."/>
            <person name="Hughes L."/>
            <person name="Hurhula B."/>
            <person name="Husby M.E."/>
            <person name="Kamat A."/>
            <person name="Kanga B."/>
            <person name="Kashin S."/>
            <person name="Khazanovich D."/>
            <person name="Kisner P."/>
            <person name="Lance K."/>
            <person name="Lara M."/>
            <person name="Lee W."/>
            <person name="Lennon N."/>
            <person name="Letendre F."/>
            <person name="LeVine R."/>
            <person name="Lipovsky A."/>
            <person name="Liu X."/>
            <person name="Liu J."/>
            <person name="Liu S."/>
            <person name="Lokyitsang T."/>
            <person name="Lokyitsang Y."/>
            <person name="Lubonja R."/>
            <person name="Lui A."/>
            <person name="MacDonald P."/>
            <person name="Magnisalis V."/>
            <person name="Maru K."/>
            <person name="Matthews C."/>
            <person name="McCusker W."/>
            <person name="McDonough S."/>
            <person name="Mehta T."/>
            <person name="Meldrim J."/>
            <person name="Meneus L."/>
            <person name="Mihai O."/>
            <person name="Mihalev A."/>
            <person name="Mihova T."/>
            <person name="Mittelman R."/>
            <person name="Mlenga V."/>
            <person name="Montmayeur A."/>
            <person name="Mulrain L."/>
            <person name="Navidi A."/>
            <person name="Naylor J."/>
            <person name="Negash T."/>
            <person name="Nguyen T."/>
            <person name="Nguyen N."/>
            <person name="Nicol R."/>
            <person name="Norbu C."/>
            <person name="Norbu N."/>
            <person name="Novod N."/>
            <person name="O'Neill B."/>
            <person name="Osman S."/>
            <person name="Markiewicz E."/>
            <person name="Oyono O.L."/>
            <person name="Patti C."/>
            <person name="Phunkhang P."/>
            <person name="Pierre F."/>
            <person name="Priest M."/>
            <person name="Raghuraman S."/>
            <person name="Rege F."/>
            <person name="Reyes R."/>
            <person name="Rise C."/>
            <person name="Rogov P."/>
            <person name="Ross K."/>
            <person name="Ryan E."/>
            <person name="Settipalli S."/>
            <person name="Shea T."/>
            <person name="Sherpa N."/>
            <person name="Shi L."/>
            <person name="Shih D."/>
            <person name="Sparrow T."/>
            <person name="Spaulding J."/>
            <person name="Stalker J."/>
            <person name="Stange-Thomann N."/>
            <person name="Stavropoulos S."/>
            <person name="Stone C."/>
            <person name="Strader C."/>
            <person name="Tesfaye S."/>
            <person name="Thomson T."/>
            <person name="Thoulutsang Y."/>
            <person name="Thoulutsang D."/>
            <person name="Topham K."/>
            <person name="Topping I."/>
            <person name="Tsamla T."/>
            <person name="Vassiliev H."/>
            <person name="Vo A."/>
            <person name="Wangchuk T."/>
            <person name="Wangdi T."/>
            <person name="Weiand M."/>
            <person name="Wilkinson J."/>
            <person name="Wilson A."/>
            <person name="Yadav S."/>
            <person name="Young G."/>
            <person name="Yu Q."/>
            <person name="Zembek L."/>
            <person name="Zhong D."/>
            <person name="Zimmer A."/>
            <person name="Zwirko Z."/>
            <person name="Jaffe D.B."/>
            <person name="Alvarez P."/>
            <person name="Brockman W."/>
            <person name="Butler J."/>
            <person name="Chin C."/>
            <person name="Gnerre S."/>
            <person name="Grabherr M."/>
            <person name="Kleber M."/>
            <person name="Mauceli E."/>
            <person name="MacCallum I."/>
        </authorList>
    </citation>
    <scope>NUCLEOTIDE SEQUENCE [LARGE SCALE GENOMIC DNA]</scope>
    <source>
        <strain evidence="8">Tucson 14030-0811.24</strain>
    </source>
</reference>
<dbReference type="GO" id="GO:0050152">
    <property type="term" value="F:omega-amidase activity"/>
    <property type="evidence" value="ECO:0007669"/>
    <property type="project" value="UniProtKB-EC"/>
</dbReference>
<dbReference type="OMA" id="RQIPIYK"/>
<dbReference type="EC" id="3.5.1.3" evidence="3"/>
<dbReference type="GO" id="GO:0106008">
    <property type="term" value="F:2-oxoglutaramate amidase activity"/>
    <property type="evidence" value="ECO:0007669"/>
    <property type="project" value="RHEA"/>
</dbReference>
<evidence type="ECO:0000313" key="8">
    <source>
        <dbReference type="Proteomes" id="UP000007798"/>
    </source>
</evidence>
<proteinExistence type="predicted"/>
<dbReference type="AlphaFoldDB" id="B4N9C0"/>
<sequence length="290" mass="32414">MTNKLTLALLQLPVTSDVELNVRRAVDGITQLKTNNPTLELAILAESFNAPYGVEHFPKYAETVPNGPTCQALSRVSKQLGIYIIGGSIIEREGDKLYNTCTVWSPAGKLIGKHRKIHLFTISIDPVNGGGVQFDEAAALTAGSEVTVVQINQQKVGIGICHDKRFEELARIYRHMGCSMIVYPSAFCICQGPMHWKLLQRARATDNQLYVVTCSPARDNMSGYVDYGHSMIVDPWARVQREAGEGCELIVEEIDFDMVEDVRRQIPIYKQRRTDVYTKVKTELSKLNIV</sequence>
<keyword evidence="1 7" id="KW-0378">Hydrolase</keyword>
<evidence type="ECO:0000259" key="6">
    <source>
        <dbReference type="PROSITE" id="PS50263"/>
    </source>
</evidence>
<comment type="catalytic activity">
    <reaction evidence="5">
        <text>2-oxosuccinamate + H2O = oxaloacetate + NH4(+)</text>
        <dbReference type="Rhea" id="RHEA:59412"/>
        <dbReference type="ChEBI" id="CHEBI:15377"/>
        <dbReference type="ChEBI" id="CHEBI:16452"/>
        <dbReference type="ChEBI" id="CHEBI:28938"/>
        <dbReference type="ChEBI" id="CHEBI:57735"/>
        <dbReference type="EC" id="3.5.1.3"/>
    </reaction>
    <physiologicalReaction direction="left-to-right" evidence="5">
        <dbReference type="Rhea" id="RHEA:59413"/>
    </physiologicalReaction>
</comment>
<dbReference type="GO" id="GO:0006541">
    <property type="term" value="P:glutamine metabolic process"/>
    <property type="evidence" value="ECO:0007669"/>
    <property type="project" value="TreeGrafter"/>
</dbReference>
<evidence type="ECO:0000256" key="5">
    <source>
        <dbReference type="ARBA" id="ARBA00048745"/>
    </source>
</evidence>